<evidence type="ECO:0000256" key="1">
    <source>
        <dbReference type="SAM" id="Coils"/>
    </source>
</evidence>
<dbReference type="EMBL" id="JAFEUZ010000022">
    <property type="protein sequence ID" value="KAG5479154.1"/>
    <property type="molecule type" value="Genomic_DNA"/>
</dbReference>
<dbReference type="AlphaFoldDB" id="A0A836GU73"/>
<organism evidence="2 3">
    <name type="scientific">Leishmania martiniquensis</name>
    <dbReference type="NCBI Taxonomy" id="1580590"/>
    <lineage>
        <taxon>Eukaryota</taxon>
        <taxon>Discoba</taxon>
        <taxon>Euglenozoa</taxon>
        <taxon>Kinetoplastea</taxon>
        <taxon>Metakinetoplastina</taxon>
        <taxon>Trypanosomatida</taxon>
        <taxon>Trypanosomatidae</taxon>
        <taxon>Leishmaniinae</taxon>
        <taxon>Leishmania</taxon>
    </lineage>
</organism>
<dbReference type="OrthoDB" id="273130at2759"/>
<dbReference type="RefSeq" id="XP_067178873.1">
    <property type="nucleotide sequence ID" value="XM_067320561.1"/>
</dbReference>
<comment type="caution">
    <text evidence="2">The sequence shown here is derived from an EMBL/GenBank/DDBJ whole genome shotgun (WGS) entry which is preliminary data.</text>
</comment>
<dbReference type="Proteomes" id="UP000673552">
    <property type="component" value="Unassembled WGS sequence"/>
</dbReference>
<feature type="coiled-coil region" evidence="1">
    <location>
        <begin position="38"/>
        <end position="66"/>
    </location>
</feature>
<evidence type="ECO:0000313" key="2">
    <source>
        <dbReference type="EMBL" id="KAG5479154.1"/>
    </source>
</evidence>
<sequence>MLYGPPCHEQGFLDSILDQLTVNPYIDLPTVLERVELAQTAESNVEQMKQRRAEQAEEHAARLRAEWASITSHQSTVSRTDLEGAAAIEGLTGRSSAFLESLVYATVCEMTSLQGASNMWGRFPSGESTKLAAEALSPLTSTLSCSHLNDDDVARLLRSAYVRLLPHILAVAAPMATGYTTTLSLTTPATAVAPTVCGGPEAVLPWYAVYAADTTVRGLLSPFMSSVVGPLEKELRFHFRAGCDTAVVHEPQHFFSFLTECFQRQQRMAAEQWATSRLQDREGEAALRLVASLSQLVLSATAVVVFRECYGWPPYAALLRHKDYVVVTVNAVLDFVASAEGRLCREAAQLLVEHLLAEEVLQLYAQCAADMAVAALHDGTARLWRRSFLGKGAGGAISPLYTSSLHLVRSLEAFQRRLLNSLLLLHGSWAGLVWRRSVEPALSMFSGIVEKQALPAMADAAVASWESVLTLLWYVGSVQVVTAAAEDWLGMLRESCAAMDGTASLAPSLCNSEPLDALMLLRDRLARHSAEQAQHLTRQLCTHQPGDAAQAARLLHGAEELLKRMEALPDGTSTRYVVQGVMQGVLQGYLSPEDKAELLSYVKRCGLSRFAHLLTS</sequence>
<dbReference type="KEGG" id="lmat:92513073"/>
<proteinExistence type="predicted"/>
<reference evidence="3" key="1">
    <citation type="journal article" date="2021" name="Microbiol. Resour. Announc.">
        <title>LGAAP: Leishmaniinae Genome Assembly and Annotation Pipeline.</title>
        <authorList>
            <person name="Almutairi H."/>
            <person name="Urbaniak M.D."/>
            <person name="Bates M.D."/>
            <person name="Jariyapan N."/>
            <person name="Kwakye-Nuako G."/>
            <person name="Thomaz-Soccol V."/>
            <person name="Al-Salem W.S."/>
            <person name="Dillon R.J."/>
            <person name="Bates P.A."/>
            <person name="Gatherer D."/>
        </authorList>
    </citation>
    <scope>NUCLEOTIDE SEQUENCE [LARGE SCALE GENOMIC DNA]</scope>
</reference>
<reference evidence="3" key="2">
    <citation type="journal article" date="2021" name="Sci. Data">
        <title>Chromosome-scale genome sequencing, assembly and annotation of six genomes from subfamily Leishmaniinae.</title>
        <authorList>
            <person name="Almutairi H."/>
            <person name="Urbaniak M.D."/>
            <person name="Bates M.D."/>
            <person name="Jariyapan N."/>
            <person name="Kwakye-Nuako G."/>
            <person name="Thomaz Soccol V."/>
            <person name="Al-Salem W.S."/>
            <person name="Dillon R.J."/>
            <person name="Bates P.A."/>
            <person name="Gatherer D."/>
        </authorList>
    </citation>
    <scope>NUCLEOTIDE SEQUENCE [LARGE SCALE GENOMIC DNA]</scope>
</reference>
<keyword evidence="3" id="KW-1185">Reference proteome</keyword>
<name>A0A836GU73_9TRYP</name>
<evidence type="ECO:0000313" key="3">
    <source>
        <dbReference type="Proteomes" id="UP000673552"/>
    </source>
</evidence>
<keyword evidence="1" id="KW-0175">Coiled coil</keyword>
<accession>A0A836GU73</accession>
<gene>
    <name evidence="2" type="ORF">LSCM1_03007</name>
</gene>
<dbReference type="GeneID" id="92513073"/>
<protein>
    <submittedName>
        <fullName evidence="2">Uncharacterized protein</fullName>
    </submittedName>
</protein>